<dbReference type="STRING" id="1173061.A0A0J9XIS3"/>
<evidence type="ECO:0000256" key="6">
    <source>
        <dbReference type="SAM" id="MobiDB-lite"/>
    </source>
</evidence>
<evidence type="ECO:0000313" key="8">
    <source>
        <dbReference type="EMBL" id="CDO57456.1"/>
    </source>
</evidence>
<dbReference type="FunFam" id="1.20.58.340:FF:000008">
    <property type="entry name" value="CorA family metal ion transporter"/>
    <property type="match status" value="1"/>
</dbReference>
<keyword evidence="9" id="KW-1185">Reference proteome</keyword>
<dbReference type="PANTHER" id="PTHR21535:SF51">
    <property type="entry name" value="MANGANESE RESISTANCE PROTEIN MNR2"/>
    <property type="match status" value="1"/>
</dbReference>
<feature type="compositionally biased region" description="Polar residues" evidence="6">
    <location>
        <begin position="472"/>
        <end position="489"/>
    </location>
</feature>
<comment type="subcellular location">
    <subcellularLocation>
        <location evidence="1">Membrane</location>
        <topology evidence="1">Multi-pass membrane protein</topology>
    </subcellularLocation>
</comment>
<feature type="compositionally biased region" description="Polar residues" evidence="6">
    <location>
        <begin position="38"/>
        <end position="51"/>
    </location>
</feature>
<dbReference type="InterPro" id="IPR045863">
    <property type="entry name" value="CorA_TM1_TM2"/>
</dbReference>
<proteinExistence type="inferred from homology"/>
<dbReference type="OrthoDB" id="29879at2759"/>
<dbReference type="GO" id="GO:0000329">
    <property type="term" value="C:fungal-type vacuole membrane"/>
    <property type="evidence" value="ECO:0007669"/>
    <property type="project" value="TreeGrafter"/>
</dbReference>
<dbReference type="GO" id="GO:0010961">
    <property type="term" value="P:intracellular magnesium ion homeostasis"/>
    <property type="evidence" value="ECO:0007669"/>
    <property type="project" value="TreeGrafter"/>
</dbReference>
<reference evidence="8" key="1">
    <citation type="submission" date="2014-03" db="EMBL/GenBank/DDBJ databases">
        <authorList>
            <person name="Casaregola S."/>
        </authorList>
    </citation>
    <scope>NUCLEOTIDE SEQUENCE [LARGE SCALE GENOMIC DNA]</scope>
    <source>
        <strain evidence="8">CLIB 918</strain>
    </source>
</reference>
<feature type="transmembrane region" description="Helical" evidence="7">
    <location>
        <begin position="853"/>
        <end position="874"/>
    </location>
</feature>
<dbReference type="PANTHER" id="PTHR21535">
    <property type="entry name" value="MAGNESIUM AND COBALT TRANSPORT PROTEIN/MITOCHONDRIAL IMPORT INNER MEMBRANE TRANSLOCASE SUBUNIT TIM8"/>
    <property type="match status" value="1"/>
</dbReference>
<dbReference type="GO" id="GO:0015095">
    <property type="term" value="F:magnesium ion transmembrane transporter activity"/>
    <property type="evidence" value="ECO:0007669"/>
    <property type="project" value="InterPro"/>
</dbReference>
<evidence type="ECO:0000313" key="9">
    <source>
        <dbReference type="Proteomes" id="UP000242525"/>
    </source>
</evidence>
<keyword evidence="4 7" id="KW-1133">Transmembrane helix</keyword>
<dbReference type="InterPro" id="IPR045861">
    <property type="entry name" value="CorA_cytoplasmic_dom"/>
</dbReference>
<organism evidence="8 9">
    <name type="scientific">Geotrichum candidum</name>
    <name type="common">Oospora lactis</name>
    <name type="synonym">Dipodascus geotrichum</name>
    <dbReference type="NCBI Taxonomy" id="1173061"/>
    <lineage>
        <taxon>Eukaryota</taxon>
        <taxon>Fungi</taxon>
        <taxon>Dikarya</taxon>
        <taxon>Ascomycota</taxon>
        <taxon>Saccharomycotina</taxon>
        <taxon>Dipodascomycetes</taxon>
        <taxon>Dipodascales</taxon>
        <taxon>Dipodascaceae</taxon>
        <taxon>Geotrichum</taxon>
    </lineage>
</organism>
<dbReference type="EMBL" id="CCBN010000021">
    <property type="protein sequence ID" value="CDO57456.1"/>
    <property type="molecule type" value="Genomic_DNA"/>
</dbReference>
<evidence type="ECO:0000256" key="5">
    <source>
        <dbReference type="ARBA" id="ARBA00023136"/>
    </source>
</evidence>
<keyword evidence="5 7" id="KW-0472">Membrane</keyword>
<dbReference type="FunFam" id="1.20.58.340:FF:000014">
    <property type="entry name" value="CorA family metal ion transporter"/>
    <property type="match status" value="1"/>
</dbReference>
<comment type="similarity">
    <text evidence="2">Belongs to the CorA metal ion transporter (MIT) (TC 1.A.35) family.</text>
</comment>
<dbReference type="Proteomes" id="UP000242525">
    <property type="component" value="Unassembled WGS sequence"/>
</dbReference>
<feature type="transmembrane region" description="Helical" evidence="7">
    <location>
        <begin position="818"/>
        <end position="841"/>
    </location>
</feature>
<feature type="compositionally biased region" description="Acidic residues" evidence="6">
    <location>
        <begin position="668"/>
        <end position="678"/>
    </location>
</feature>
<dbReference type="InterPro" id="IPR044089">
    <property type="entry name" value="Alr1-like"/>
</dbReference>
<feature type="region of interest" description="Disordered" evidence="6">
    <location>
        <begin position="664"/>
        <end position="712"/>
    </location>
</feature>
<dbReference type="Gene3D" id="3.30.460.20">
    <property type="entry name" value="CorA soluble domain-like"/>
    <property type="match status" value="1"/>
</dbReference>
<dbReference type="CDD" id="cd12829">
    <property type="entry name" value="Alr1p-like"/>
    <property type="match status" value="1"/>
</dbReference>
<feature type="region of interest" description="Disordered" evidence="6">
    <location>
        <begin position="1"/>
        <end position="158"/>
    </location>
</feature>
<feature type="region of interest" description="Disordered" evidence="6">
    <location>
        <begin position="554"/>
        <end position="580"/>
    </location>
</feature>
<dbReference type="SUPFAM" id="SSF144083">
    <property type="entry name" value="Magnesium transport protein CorA, transmembrane region"/>
    <property type="match status" value="1"/>
</dbReference>
<evidence type="ECO:0000256" key="1">
    <source>
        <dbReference type="ARBA" id="ARBA00004141"/>
    </source>
</evidence>
<accession>A0A0J9XIS3</accession>
<feature type="compositionally biased region" description="Low complexity" evidence="6">
    <location>
        <begin position="697"/>
        <end position="710"/>
    </location>
</feature>
<evidence type="ECO:0000256" key="7">
    <source>
        <dbReference type="SAM" id="Phobius"/>
    </source>
</evidence>
<protein>
    <submittedName>
        <fullName evidence="8">Similar to Saccharomyces cerevisiae YKL064W MNR2 Vacuolar membrane protein required for magnesium homeostasis</fullName>
    </submittedName>
</protein>
<evidence type="ECO:0000256" key="3">
    <source>
        <dbReference type="ARBA" id="ARBA00022692"/>
    </source>
</evidence>
<dbReference type="Pfam" id="PF01544">
    <property type="entry name" value="CorA"/>
    <property type="match status" value="2"/>
</dbReference>
<keyword evidence="3 7" id="KW-0812">Transmembrane</keyword>
<feature type="region of interest" description="Disordered" evidence="6">
    <location>
        <begin position="447"/>
        <end position="489"/>
    </location>
</feature>
<feature type="compositionally biased region" description="Polar residues" evidence="6">
    <location>
        <begin position="61"/>
        <end position="82"/>
    </location>
</feature>
<dbReference type="AlphaFoldDB" id="A0A0J9XIS3"/>
<comment type="caution">
    <text evidence="8">The sequence shown here is derived from an EMBL/GenBank/DDBJ whole genome shotgun (WGS) entry which is preliminary data.</text>
</comment>
<dbReference type="InterPro" id="IPR002523">
    <property type="entry name" value="MgTranspt_CorA/ZnTranspt_ZntB"/>
</dbReference>
<dbReference type="Gene3D" id="1.20.58.340">
    <property type="entry name" value="Magnesium transport protein CorA, transmembrane region"/>
    <property type="match status" value="2"/>
</dbReference>
<sequence length="881" mass="98609">MPGSSDKVHKSSTFYSHKPSTASISSVDTDDLMDHRQSQQFSSTYTASTDPFFQRRRRSSHTFPQSSLDYGQPTASNTSSNQPGPPEQHKHSGVPTSSFQSRRRRTQSFSSPSLYERMVSTRKAHHESSEARGPNETSSSSRAPLLSTAKGKINEPMPSYDSIPDHIHRDHDMLAINIDNLDGNAKNTQDTYRHFMSADGHHESGSFGDSFDNIDEESILGSKPASRRSSSASSLGDVCLPIDSPPENASGFDGTRGCHFDLSYLEEFATIERKELLEISQATPAESILNNSSKNMTSMPGVNQLVSHAVNEIDGDTHGRLRPHRVVPWENRKSTINGLSGTGGYSTGFVDANNRNKDSFGKRVKHRHHKQQQQQFNYPIIEDTLMRFTYFREDLEATIHSPSISGLLQPGQRFNDLFDVDYYSHRETTAPTTLNMSAKSVDIPLSPLAASPLSTDDGKRKSTEATPPVASRESNTPINEPIATPNNGIEPSPFWLDVLNPTEEEMKVLSKTFGIHPLTTEDIFLGETREKVELFRNYYLVCFRSFDIHDERSKSKDQSAYAEDSGISGSGTSRRKKKKNSSELTPLNMYIIVFHEGVITFHFSPTPHPVNVRRRTRLLRDYITVSSDWISYALIDDITDGFAPMIDAIDDEVTWIEDSILRMHSGESDSDDSDDEDEKISRRGSIMTKAGSTKQRSSSSSSSSSSYSSSLATKDGKWKEKGDMLRRIGECRKRIMSILRLLGSKADVIKGFSKRCNEQWEVAPRSEIGLYLGDIQDHIVTMVQSLNHYEKLLLRAHSNYLAQLNIDMTRVNNDMNDVLSRINVLGTIVLPMNIVTGLWGMNVFVPGQNIESLTWFWGITSSLFAFAIICFLIARRIYGIA</sequence>
<dbReference type="SUPFAM" id="SSF143865">
    <property type="entry name" value="CorA soluble domain-like"/>
    <property type="match status" value="1"/>
</dbReference>
<evidence type="ECO:0000256" key="4">
    <source>
        <dbReference type="ARBA" id="ARBA00022989"/>
    </source>
</evidence>
<evidence type="ECO:0000256" key="2">
    <source>
        <dbReference type="ARBA" id="ARBA00009765"/>
    </source>
</evidence>
<name>A0A0J9XIS3_GEOCN</name>
<feature type="compositionally biased region" description="Polar residues" evidence="6">
    <location>
        <begin position="11"/>
        <end position="27"/>
    </location>
</feature>
<gene>
    <name evidence="8" type="ORF">BN980_GECA21s01517g</name>
</gene>
<feature type="region of interest" description="Disordered" evidence="6">
    <location>
        <begin position="203"/>
        <end position="234"/>
    </location>
</feature>